<organism evidence="1 2">
    <name type="scientific">Paramecium tetraurelia</name>
    <dbReference type="NCBI Taxonomy" id="5888"/>
    <lineage>
        <taxon>Eukaryota</taxon>
        <taxon>Sar</taxon>
        <taxon>Alveolata</taxon>
        <taxon>Ciliophora</taxon>
        <taxon>Intramacronucleata</taxon>
        <taxon>Oligohymenophorea</taxon>
        <taxon>Peniculida</taxon>
        <taxon>Parameciidae</taxon>
        <taxon>Paramecium</taxon>
    </lineage>
</organism>
<dbReference type="EMBL" id="CT868068">
    <property type="protein sequence ID" value="CAK69384.1"/>
    <property type="molecule type" value="Genomic_DNA"/>
</dbReference>
<protein>
    <recommendedName>
        <fullName evidence="3">Transmembrane protein</fullName>
    </recommendedName>
</protein>
<sequence>MFKRCFVLYFLLGHFGEKQKRFKQKNLFLLSNTQNLQETSLQSIIQFVIYKYKYLQEVWYVIVHFTKIKNKGLDLGYYQNKLNIILIKYSILLQQSDISILFNIHTFQQFEFLFELIYIFILSLFMSFQDHEDDDDYIQDQITLINRIAEQYHIEWINQNYNLIQNQRTSINYKEEYQQIINEVVHYIFDEDQYDLIDEEYLQLSKVKQVSSQLQQNDFQKYLQSQFEILKKNINKFFFQIYQEPQLQFKIKDKYKVILIGGTKDFIYLILIQPGIIINNKCQRCRIIIILLNQQDFSIFKRFEENVNYKLYAAQLICNYDLNQIGIYTNQVFCLYDANNQIFIQYETNNTQNLVIFYQTTMLQLDSNTQLNQLNYENQVINSRQINSITPYQQPYSMILYKDILMIYFNQIVKAIYCKNGKQLYIKRNLTTIINYKESCISNRSNLIYQSVKFDAKHTYIYQLSLNKRKILRKFDSQETSDSTDIYLIKHDKVLVAISYDQIEAYETVLGKQVLYLHKRNEMASMNQQLQIVNSQYLLNLNYSGLNLWRFDLNDMEHNINQLKQLHLK</sequence>
<evidence type="ECO:0000313" key="2">
    <source>
        <dbReference type="Proteomes" id="UP000000600"/>
    </source>
</evidence>
<reference evidence="1 2" key="1">
    <citation type="journal article" date="2006" name="Nature">
        <title>Global trends of whole-genome duplications revealed by the ciliate Paramecium tetraurelia.</title>
        <authorList>
            <consortium name="Genoscope"/>
            <person name="Aury J.-M."/>
            <person name="Jaillon O."/>
            <person name="Duret L."/>
            <person name="Noel B."/>
            <person name="Jubin C."/>
            <person name="Porcel B.M."/>
            <person name="Segurens B."/>
            <person name="Daubin V."/>
            <person name="Anthouard V."/>
            <person name="Aiach N."/>
            <person name="Arnaiz O."/>
            <person name="Billaut A."/>
            <person name="Beisson J."/>
            <person name="Blanc I."/>
            <person name="Bouhouche K."/>
            <person name="Camara F."/>
            <person name="Duharcourt S."/>
            <person name="Guigo R."/>
            <person name="Gogendeau D."/>
            <person name="Katinka M."/>
            <person name="Keller A.-M."/>
            <person name="Kissmehl R."/>
            <person name="Klotz C."/>
            <person name="Koll F."/>
            <person name="Le Moue A."/>
            <person name="Lepere C."/>
            <person name="Malinsky S."/>
            <person name="Nowacki M."/>
            <person name="Nowak J.K."/>
            <person name="Plattner H."/>
            <person name="Poulain J."/>
            <person name="Ruiz F."/>
            <person name="Serrano V."/>
            <person name="Zagulski M."/>
            <person name="Dessen P."/>
            <person name="Betermier M."/>
            <person name="Weissenbach J."/>
            <person name="Scarpelli C."/>
            <person name="Schachter V."/>
            <person name="Sperling L."/>
            <person name="Meyer E."/>
            <person name="Cohen J."/>
            <person name="Wincker P."/>
        </authorList>
    </citation>
    <scope>NUCLEOTIDE SEQUENCE [LARGE SCALE GENOMIC DNA]</scope>
    <source>
        <strain evidence="1 2">Stock d4-2</strain>
    </source>
</reference>
<dbReference type="HOGENOM" id="CLU_479385_0_0_1"/>
<evidence type="ECO:0008006" key="3">
    <source>
        <dbReference type="Google" id="ProtNLM"/>
    </source>
</evidence>
<proteinExistence type="predicted"/>
<dbReference type="GeneID" id="5022567"/>
<name>A0CF17_PARTE</name>
<evidence type="ECO:0000313" key="1">
    <source>
        <dbReference type="EMBL" id="CAK69384.1"/>
    </source>
</evidence>
<gene>
    <name evidence="1" type="ORF">GSPATT00037823001</name>
</gene>
<dbReference type="Proteomes" id="UP000000600">
    <property type="component" value="Unassembled WGS sequence"/>
</dbReference>
<dbReference type="InParanoid" id="A0CF17"/>
<dbReference type="AlphaFoldDB" id="A0CF17"/>
<dbReference type="RefSeq" id="XP_001436781.1">
    <property type="nucleotide sequence ID" value="XM_001436744.1"/>
</dbReference>
<keyword evidence="2" id="KW-1185">Reference proteome</keyword>
<accession>A0CF17</accession>
<dbReference type="KEGG" id="ptm:GSPATT00037823001"/>